<dbReference type="InterPro" id="IPR029441">
    <property type="entry name" value="Cass2"/>
</dbReference>
<sequence length="126" mass="14238">MVGFQGESMDDEKQLFARLHARMNELPARIKDHPYLVVSGKFPVPLVAVEVSDSAHVPEGMTALTLPEGEYVAFAFPRQQVGDFWSNVCTSENQAKYKIDLSKPRFEMFTSALQDAGRVEWYIPTK</sequence>
<protein>
    <submittedName>
        <fullName evidence="2">GyrI-like domain-containing protein</fullName>
    </submittedName>
</protein>
<dbReference type="Gene3D" id="3.20.80.10">
    <property type="entry name" value="Regulatory factor, effector binding domain"/>
    <property type="match status" value="1"/>
</dbReference>
<dbReference type="RefSeq" id="WP_190923863.1">
    <property type="nucleotide sequence ID" value="NZ_JACXJA010000001.1"/>
</dbReference>
<gene>
    <name evidence="2" type="ORF">IDH45_01215</name>
</gene>
<name>A0A927C6U2_9BACL</name>
<evidence type="ECO:0000259" key="1">
    <source>
        <dbReference type="Pfam" id="PF14526"/>
    </source>
</evidence>
<reference evidence="2" key="1">
    <citation type="submission" date="2020-09" db="EMBL/GenBank/DDBJ databases">
        <title>A novel bacterium of genus Paenibacillus, isolated from South China Sea.</title>
        <authorList>
            <person name="Huang H."/>
            <person name="Mo K."/>
            <person name="Hu Y."/>
        </authorList>
    </citation>
    <scope>NUCLEOTIDE SEQUENCE</scope>
    <source>
        <strain evidence="2">IB182363</strain>
    </source>
</reference>
<proteinExistence type="predicted"/>
<dbReference type="EMBL" id="JACXJA010000001">
    <property type="protein sequence ID" value="MBD2860606.1"/>
    <property type="molecule type" value="Genomic_DNA"/>
</dbReference>
<feature type="domain" description="Integron-associated effector binding protein" evidence="1">
    <location>
        <begin position="39"/>
        <end position="124"/>
    </location>
</feature>
<keyword evidence="3" id="KW-1185">Reference proteome</keyword>
<dbReference type="Pfam" id="PF14526">
    <property type="entry name" value="Cass2"/>
    <property type="match status" value="1"/>
</dbReference>
<evidence type="ECO:0000313" key="2">
    <source>
        <dbReference type="EMBL" id="MBD2860606.1"/>
    </source>
</evidence>
<organism evidence="2 3">
    <name type="scientific">Paenibacillus oceani</name>
    <dbReference type="NCBI Taxonomy" id="2772510"/>
    <lineage>
        <taxon>Bacteria</taxon>
        <taxon>Bacillati</taxon>
        <taxon>Bacillota</taxon>
        <taxon>Bacilli</taxon>
        <taxon>Bacillales</taxon>
        <taxon>Paenibacillaceae</taxon>
        <taxon>Paenibacillus</taxon>
    </lineage>
</organism>
<dbReference type="AlphaFoldDB" id="A0A927C6U2"/>
<evidence type="ECO:0000313" key="3">
    <source>
        <dbReference type="Proteomes" id="UP000639396"/>
    </source>
</evidence>
<accession>A0A927C6U2</accession>
<dbReference type="InterPro" id="IPR011256">
    <property type="entry name" value="Reg_factor_effector_dom_sf"/>
</dbReference>
<dbReference type="Proteomes" id="UP000639396">
    <property type="component" value="Unassembled WGS sequence"/>
</dbReference>
<comment type="caution">
    <text evidence="2">The sequence shown here is derived from an EMBL/GenBank/DDBJ whole genome shotgun (WGS) entry which is preliminary data.</text>
</comment>